<accession>A0A497E3U2</accession>
<name>A0A497E3U2_UNCAE</name>
<dbReference type="InterPro" id="IPR050469">
    <property type="entry name" value="Diguanylate_Cyclase"/>
</dbReference>
<dbReference type="Pfam" id="PF00990">
    <property type="entry name" value="GGDEF"/>
    <property type="match status" value="1"/>
</dbReference>
<comment type="caution">
    <text evidence="2">The sequence shown here is derived from an EMBL/GenBank/DDBJ whole genome shotgun (WGS) entry which is preliminary data.</text>
</comment>
<dbReference type="Gene3D" id="3.30.450.40">
    <property type="match status" value="1"/>
</dbReference>
<dbReference type="SUPFAM" id="SSF55781">
    <property type="entry name" value="GAF domain-like"/>
    <property type="match status" value="1"/>
</dbReference>
<dbReference type="CDD" id="cd01949">
    <property type="entry name" value="GGDEF"/>
    <property type="match status" value="1"/>
</dbReference>
<evidence type="ECO:0000313" key="2">
    <source>
        <dbReference type="EMBL" id="RLE07620.1"/>
    </source>
</evidence>
<evidence type="ECO:0000313" key="3">
    <source>
        <dbReference type="Proteomes" id="UP000279422"/>
    </source>
</evidence>
<reference evidence="2 3" key="1">
    <citation type="submission" date="2018-06" db="EMBL/GenBank/DDBJ databases">
        <title>Extensive metabolic versatility and redundancy in microbially diverse, dynamic hydrothermal sediments.</title>
        <authorList>
            <person name="Dombrowski N."/>
            <person name="Teske A."/>
            <person name="Baker B.J."/>
        </authorList>
    </citation>
    <scope>NUCLEOTIDE SEQUENCE [LARGE SCALE GENOMIC DNA]</scope>
    <source>
        <strain evidence="2">B47_G16</strain>
    </source>
</reference>
<dbReference type="SMART" id="SM00267">
    <property type="entry name" value="GGDEF"/>
    <property type="match status" value="1"/>
</dbReference>
<dbReference type="InterPro" id="IPR029016">
    <property type="entry name" value="GAF-like_dom_sf"/>
</dbReference>
<dbReference type="PANTHER" id="PTHR45138">
    <property type="entry name" value="REGULATORY COMPONENTS OF SENSORY TRANSDUCTION SYSTEM"/>
    <property type="match status" value="1"/>
</dbReference>
<dbReference type="InterPro" id="IPR000160">
    <property type="entry name" value="GGDEF_dom"/>
</dbReference>
<dbReference type="InterPro" id="IPR003018">
    <property type="entry name" value="GAF"/>
</dbReference>
<dbReference type="EMBL" id="QMPZ01000153">
    <property type="protein sequence ID" value="RLE07620.1"/>
    <property type="molecule type" value="Genomic_DNA"/>
</dbReference>
<proteinExistence type="predicted"/>
<dbReference type="GO" id="GO:0043709">
    <property type="term" value="P:cell adhesion involved in single-species biofilm formation"/>
    <property type="evidence" value="ECO:0007669"/>
    <property type="project" value="TreeGrafter"/>
</dbReference>
<dbReference type="InterPro" id="IPR043128">
    <property type="entry name" value="Rev_trsase/Diguanyl_cyclase"/>
</dbReference>
<dbReference type="GO" id="GO:0052621">
    <property type="term" value="F:diguanylate cyclase activity"/>
    <property type="evidence" value="ECO:0007669"/>
    <property type="project" value="TreeGrafter"/>
</dbReference>
<dbReference type="GO" id="GO:1902201">
    <property type="term" value="P:negative regulation of bacterial-type flagellum-dependent cell motility"/>
    <property type="evidence" value="ECO:0007669"/>
    <property type="project" value="TreeGrafter"/>
</dbReference>
<dbReference type="PANTHER" id="PTHR45138:SF9">
    <property type="entry name" value="DIGUANYLATE CYCLASE DGCM-RELATED"/>
    <property type="match status" value="1"/>
</dbReference>
<dbReference type="SMART" id="SM00065">
    <property type="entry name" value="GAF"/>
    <property type="match status" value="1"/>
</dbReference>
<dbReference type="InterPro" id="IPR029787">
    <property type="entry name" value="Nucleotide_cyclase"/>
</dbReference>
<dbReference type="SUPFAM" id="SSF55073">
    <property type="entry name" value="Nucleotide cyclase"/>
    <property type="match status" value="1"/>
</dbReference>
<gene>
    <name evidence="2" type="ORF">DRJ00_07775</name>
</gene>
<dbReference type="FunFam" id="3.30.70.270:FF:000001">
    <property type="entry name" value="Diguanylate cyclase domain protein"/>
    <property type="match status" value="1"/>
</dbReference>
<dbReference type="Proteomes" id="UP000279422">
    <property type="component" value="Unassembled WGS sequence"/>
</dbReference>
<dbReference type="AlphaFoldDB" id="A0A497E3U2"/>
<organism evidence="2 3">
    <name type="scientific">Aerophobetes bacterium</name>
    <dbReference type="NCBI Taxonomy" id="2030807"/>
    <lineage>
        <taxon>Bacteria</taxon>
        <taxon>Candidatus Aerophobota</taxon>
    </lineage>
</organism>
<protein>
    <recommendedName>
        <fullName evidence="1">GGDEF domain-containing protein</fullName>
    </recommendedName>
</protein>
<dbReference type="NCBIfam" id="TIGR00254">
    <property type="entry name" value="GGDEF"/>
    <property type="match status" value="1"/>
</dbReference>
<sequence length="358" mass="40734">MRWFFGVGKGRRKVREILRETRQLHAILEINEEILVEESLSKLLNRLVQTAAKFLKADAATLRLADEDRGFLVLKSTYGTKRIPQAINLPIDKKSIAGLSFLKGKPIKSLNISQESLYPWDDKEAKRFTSLLTFPLKVGNKNLGVFSVYTKKERRFSKSEIEMAKIFASQAALAIINRIYLDRFHRAAITESLTGFYNAGYFHERLKEEINRAERTGRPLSLLFLDLDHLKNVNDTYGHLVGDKVLREVSQIIRGCIRKTDIPARYGGDEVAIILPETNENQAFQVGERIRRKIADSSFQENIHLTVSIGIATYPQDASQPQELLKVVDQAMYQAKQKGRNLVYSARGHKGNCSKIGR</sequence>
<feature type="domain" description="GGDEF" evidence="1">
    <location>
        <begin position="218"/>
        <end position="348"/>
    </location>
</feature>
<dbReference type="PROSITE" id="PS50887">
    <property type="entry name" value="GGDEF"/>
    <property type="match status" value="1"/>
</dbReference>
<evidence type="ECO:0000259" key="1">
    <source>
        <dbReference type="PROSITE" id="PS50887"/>
    </source>
</evidence>
<dbReference type="Pfam" id="PF13185">
    <property type="entry name" value="GAF_2"/>
    <property type="match status" value="1"/>
</dbReference>
<dbReference type="GO" id="GO:0005886">
    <property type="term" value="C:plasma membrane"/>
    <property type="evidence" value="ECO:0007669"/>
    <property type="project" value="TreeGrafter"/>
</dbReference>
<dbReference type="Gene3D" id="3.30.70.270">
    <property type="match status" value="1"/>
</dbReference>